<gene>
    <name evidence="1" type="ORF">V1525DRAFT_392312</name>
</gene>
<evidence type="ECO:0000313" key="2">
    <source>
        <dbReference type="Proteomes" id="UP001433508"/>
    </source>
</evidence>
<comment type="caution">
    <text evidence="1">The sequence shown here is derived from an EMBL/GenBank/DDBJ whole genome shotgun (WGS) entry which is preliminary data.</text>
</comment>
<sequence length="326" mass="34122">MDRSPLEIALDHTRHHPLALHPKPPPVHAMPDFRGILTRRPYSPASLDAYRLRSSSSSSSSSLPATAPPVVTPASSSPTSSPPRSSSEPSLPPISSILAGTVDAPRSQSWSASLPPASHLHSHTSPTSAAVPIPILTTSSSSNKDTPASSLANSPALSSVFSLAGSPYSVASDLPPCSLSSSSSSLSSHESDYGYFYKRPTSPTPTPALPPEAGCQTDGPIDNDSRPAAYNSYYCPVRNSLPPPPVVGSPRSHQSDSAGSPTPSTGGPDRYACPMCSRAFSRPSSLRIHTHSHTGEKPFVCGHHGCGKAFSVRSNMKRHERGCHAV</sequence>
<reference evidence="2" key="1">
    <citation type="journal article" date="2024" name="Front. Bioeng. Biotechnol.">
        <title>Genome-scale model development and genomic sequencing of the oleaginous clade Lipomyces.</title>
        <authorList>
            <person name="Czajka J.J."/>
            <person name="Han Y."/>
            <person name="Kim J."/>
            <person name="Mondo S.J."/>
            <person name="Hofstad B.A."/>
            <person name="Robles A."/>
            <person name="Haridas S."/>
            <person name="Riley R."/>
            <person name="LaButti K."/>
            <person name="Pangilinan J."/>
            <person name="Andreopoulos W."/>
            <person name="Lipzen A."/>
            <person name="Yan J."/>
            <person name="Wang M."/>
            <person name="Ng V."/>
            <person name="Grigoriev I.V."/>
            <person name="Spatafora J.W."/>
            <person name="Magnuson J.K."/>
            <person name="Baker S.E."/>
            <person name="Pomraning K.R."/>
        </authorList>
    </citation>
    <scope>NUCLEOTIDE SEQUENCE [LARGE SCALE GENOMIC DNA]</scope>
    <source>
        <strain evidence="2">CBS 7786</strain>
    </source>
</reference>
<keyword evidence="2" id="KW-1185">Reference proteome</keyword>
<protein>
    <submittedName>
        <fullName evidence="1">Uncharacterized protein</fullName>
    </submittedName>
</protein>
<accession>A0ACC3TB70</accession>
<dbReference type="Proteomes" id="UP001433508">
    <property type="component" value="Unassembled WGS sequence"/>
</dbReference>
<organism evidence="1 2">
    <name type="scientific">Lipomyces kononenkoae</name>
    <name type="common">Yeast</name>
    <dbReference type="NCBI Taxonomy" id="34357"/>
    <lineage>
        <taxon>Eukaryota</taxon>
        <taxon>Fungi</taxon>
        <taxon>Dikarya</taxon>
        <taxon>Ascomycota</taxon>
        <taxon>Saccharomycotina</taxon>
        <taxon>Lipomycetes</taxon>
        <taxon>Lipomycetales</taxon>
        <taxon>Lipomycetaceae</taxon>
        <taxon>Lipomyces</taxon>
    </lineage>
</organism>
<name>A0ACC3TB70_LIPKO</name>
<proteinExistence type="predicted"/>
<dbReference type="EMBL" id="MU971335">
    <property type="protein sequence ID" value="KAK9241163.1"/>
    <property type="molecule type" value="Genomic_DNA"/>
</dbReference>
<evidence type="ECO:0000313" key="1">
    <source>
        <dbReference type="EMBL" id="KAK9241163.1"/>
    </source>
</evidence>